<evidence type="ECO:0000259" key="3">
    <source>
        <dbReference type="Pfam" id="PF02481"/>
    </source>
</evidence>
<dbReference type="Gene3D" id="1.10.10.10">
    <property type="entry name" value="Winged helix-like DNA-binding domain superfamily/Winged helix DNA-binding domain"/>
    <property type="match status" value="1"/>
</dbReference>
<dbReference type="Pfam" id="PF02481">
    <property type="entry name" value="DNA_processg_A"/>
    <property type="match status" value="1"/>
</dbReference>
<dbReference type="EMBL" id="CP038148">
    <property type="protein sequence ID" value="QBQ96177.1"/>
    <property type="molecule type" value="Genomic_DNA"/>
</dbReference>
<name>A0A4P7CMR8_9BURK</name>
<dbReference type="InterPro" id="IPR041614">
    <property type="entry name" value="DprA_WH"/>
</dbReference>
<gene>
    <name evidence="5" type="primary">dprA</name>
    <name evidence="5" type="ORF">E1956_02625</name>
</gene>
<evidence type="ECO:0000256" key="2">
    <source>
        <dbReference type="SAM" id="MobiDB-lite"/>
    </source>
</evidence>
<accession>A0A4P7CMR8</accession>
<feature type="region of interest" description="Disordered" evidence="2">
    <location>
        <begin position="326"/>
        <end position="352"/>
    </location>
</feature>
<dbReference type="GO" id="GO:0009294">
    <property type="term" value="P:DNA-mediated transformation"/>
    <property type="evidence" value="ECO:0007669"/>
    <property type="project" value="InterPro"/>
</dbReference>
<sequence length="413" mass="42793">MHATLPLGADELSAWLRLANARGLKPAALRALLGAFGLPQHVLAQPFESLAAAAGYEAAHAVLAPPAANFAQQVAAVAAWCALPGNALVTLADPAYPPRLLTMPDPPPLLYVKGRLDLLHARSVAVVGSRSATPQALEDATRFARTLASAGVTVVSGLALGVDGAAHRGALDEPGGTVAITGTGADLVYPAAHHALATQIAARGVLATEWPLGTPARSANFPQRNRVIAALVEGVIVVEAAMRSGSLITARLANEMGRDVFALPGSVHAPLSRGCHRLIKEGAQLVETPEEVLEALRFTQPAPRARRPAAPRERSPACAMTLPLEFEAPPPRLAQDAAQPRPPGEARRAPAAPLGPDARALLAALGHAPATLEILAQRTDMTEAVLQATLLRLELAGHVSALPGGRFTRASHD</sequence>
<dbReference type="PANTHER" id="PTHR43022:SF1">
    <property type="entry name" value="PROTEIN SMF"/>
    <property type="match status" value="1"/>
</dbReference>
<comment type="similarity">
    <text evidence="1">Belongs to the DprA/Smf family.</text>
</comment>
<dbReference type="Gene3D" id="3.40.50.450">
    <property type="match status" value="1"/>
</dbReference>
<protein>
    <submittedName>
        <fullName evidence="5">DNA-protecting protein DprA</fullName>
    </submittedName>
</protein>
<evidence type="ECO:0000256" key="1">
    <source>
        <dbReference type="ARBA" id="ARBA00006525"/>
    </source>
</evidence>
<evidence type="ECO:0000259" key="4">
    <source>
        <dbReference type="Pfam" id="PF17782"/>
    </source>
</evidence>
<dbReference type="NCBIfam" id="TIGR00732">
    <property type="entry name" value="dprA"/>
    <property type="match status" value="1"/>
</dbReference>
<keyword evidence="6" id="KW-1185">Reference proteome</keyword>
<dbReference type="RefSeq" id="WP_134747149.1">
    <property type="nucleotide sequence ID" value="NZ_CP038148.1"/>
</dbReference>
<feature type="domain" description="Smf/DprA SLOG" evidence="3">
    <location>
        <begin position="88"/>
        <end position="296"/>
    </location>
</feature>
<dbReference type="InterPro" id="IPR036388">
    <property type="entry name" value="WH-like_DNA-bd_sf"/>
</dbReference>
<dbReference type="PANTHER" id="PTHR43022">
    <property type="entry name" value="PROTEIN SMF"/>
    <property type="match status" value="1"/>
</dbReference>
<organism evidence="5 6">
    <name type="scientific">Paraburkholderia pallida</name>
    <dbReference type="NCBI Taxonomy" id="2547399"/>
    <lineage>
        <taxon>Bacteria</taxon>
        <taxon>Pseudomonadati</taxon>
        <taxon>Pseudomonadota</taxon>
        <taxon>Betaproteobacteria</taxon>
        <taxon>Burkholderiales</taxon>
        <taxon>Burkholderiaceae</taxon>
        <taxon>Paraburkholderia</taxon>
    </lineage>
</organism>
<dbReference type="KEGG" id="ppai:E1956_02625"/>
<dbReference type="OrthoDB" id="9785707at2"/>
<dbReference type="SUPFAM" id="SSF102405">
    <property type="entry name" value="MCP/YpsA-like"/>
    <property type="match status" value="1"/>
</dbReference>
<dbReference type="Proteomes" id="UP000295727">
    <property type="component" value="Chromosome 1"/>
</dbReference>
<dbReference type="AlphaFoldDB" id="A0A4P7CMR8"/>
<feature type="domain" description="DprA winged helix" evidence="4">
    <location>
        <begin position="346"/>
        <end position="405"/>
    </location>
</feature>
<reference evidence="5 6" key="1">
    <citation type="submission" date="2019-03" db="EMBL/GenBank/DDBJ databases">
        <title>Paraburkholderia sp. 7MH5, isolated from subtropical forest soil.</title>
        <authorList>
            <person name="Gao Z.-H."/>
            <person name="Qiu L.-H."/>
        </authorList>
    </citation>
    <scope>NUCLEOTIDE SEQUENCE [LARGE SCALE GENOMIC DNA]</scope>
    <source>
        <strain evidence="5 6">7MH5</strain>
    </source>
</reference>
<evidence type="ECO:0000313" key="6">
    <source>
        <dbReference type="Proteomes" id="UP000295727"/>
    </source>
</evidence>
<dbReference type="InterPro" id="IPR057666">
    <property type="entry name" value="DrpA_SLOG"/>
</dbReference>
<dbReference type="InterPro" id="IPR003488">
    <property type="entry name" value="DprA"/>
</dbReference>
<dbReference type="Pfam" id="PF17782">
    <property type="entry name" value="WHD_DprA"/>
    <property type="match status" value="1"/>
</dbReference>
<proteinExistence type="inferred from homology"/>
<evidence type="ECO:0000313" key="5">
    <source>
        <dbReference type="EMBL" id="QBQ96177.1"/>
    </source>
</evidence>